<comment type="caution">
    <text evidence="3">The sequence shown here is derived from an EMBL/GenBank/DDBJ whole genome shotgun (WGS) entry which is preliminary data.</text>
</comment>
<sequence length="130" mass="14435">MSIWDFFVWLFWIYVLFACIWIFISVFVDIFRDRTLNGWGKALWVLFLVFLPFLAAFIYLIARGRGMAERNAARSQAAQAEANEYIRSVANSGGGSAAAEIESAKRLLDAGTITPAEFDALKAKALASAS</sequence>
<evidence type="ECO:0000313" key="3">
    <source>
        <dbReference type="EMBL" id="RXZ49821.1"/>
    </source>
</evidence>
<proteinExistence type="predicted"/>
<dbReference type="OrthoDB" id="7596142at2"/>
<keyword evidence="1" id="KW-1133">Transmembrane helix</keyword>
<keyword evidence="1" id="KW-0812">Transmembrane</keyword>
<dbReference type="InterPro" id="IPR018649">
    <property type="entry name" value="SHOCT"/>
</dbReference>
<evidence type="ECO:0000313" key="4">
    <source>
        <dbReference type="Proteomes" id="UP000292881"/>
    </source>
</evidence>
<dbReference type="Pfam" id="PF09851">
    <property type="entry name" value="SHOCT"/>
    <property type="match status" value="1"/>
</dbReference>
<name>A0A4Q2JNN0_9MICO</name>
<organism evidence="3 4">
    <name type="scientific">Agromyces binzhouensis</name>
    <dbReference type="NCBI Taxonomy" id="1817495"/>
    <lineage>
        <taxon>Bacteria</taxon>
        <taxon>Bacillati</taxon>
        <taxon>Actinomycetota</taxon>
        <taxon>Actinomycetes</taxon>
        <taxon>Micrococcales</taxon>
        <taxon>Microbacteriaceae</taxon>
        <taxon>Agromyces</taxon>
    </lineage>
</organism>
<reference evidence="3 4" key="1">
    <citation type="submission" date="2019-01" db="EMBL/GenBank/DDBJ databases">
        <authorList>
            <person name="Li J."/>
        </authorList>
    </citation>
    <scope>NUCLEOTIDE SEQUENCE [LARGE SCALE GENOMIC DNA]</scope>
    <source>
        <strain evidence="3 4">CGMCC 4.7180</strain>
    </source>
</reference>
<evidence type="ECO:0000259" key="2">
    <source>
        <dbReference type="Pfam" id="PF09851"/>
    </source>
</evidence>
<protein>
    <recommendedName>
        <fullName evidence="2">SHOCT domain-containing protein</fullName>
    </recommendedName>
</protein>
<feature type="domain" description="SHOCT" evidence="2">
    <location>
        <begin position="100"/>
        <end position="126"/>
    </location>
</feature>
<evidence type="ECO:0000256" key="1">
    <source>
        <dbReference type="SAM" id="Phobius"/>
    </source>
</evidence>
<gene>
    <name evidence="3" type="ORF">ESO86_05150</name>
</gene>
<dbReference type="AlphaFoldDB" id="A0A4Q2JNN0"/>
<feature type="transmembrane region" description="Helical" evidence="1">
    <location>
        <begin position="43"/>
        <end position="62"/>
    </location>
</feature>
<keyword evidence="4" id="KW-1185">Reference proteome</keyword>
<dbReference type="EMBL" id="SDPL01000058">
    <property type="protein sequence ID" value="RXZ49821.1"/>
    <property type="molecule type" value="Genomic_DNA"/>
</dbReference>
<keyword evidence="1" id="KW-0472">Membrane</keyword>
<dbReference type="Proteomes" id="UP000292881">
    <property type="component" value="Unassembled WGS sequence"/>
</dbReference>
<feature type="transmembrane region" description="Helical" evidence="1">
    <location>
        <begin position="6"/>
        <end position="31"/>
    </location>
</feature>
<accession>A0A4Q2JNN0</accession>
<dbReference type="RefSeq" id="WP_129233801.1">
    <property type="nucleotide sequence ID" value="NZ_SDPL01000058.1"/>
</dbReference>